<dbReference type="GO" id="GO:0032587">
    <property type="term" value="C:ruffle membrane"/>
    <property type="evidence" value="ECO:0007669"/>
    <property type="project" value="UniProtKB-SubCell"/>
</dbReference>
<evidence type="ECO:0000256" key="26">
    <source>
        <dbReference type="ARBA" id="ARBA00048180"/>
    </source>
</evidence>
<evidence type="ECO:0000256" key="6">
    <source>
        <dbReference type="ARBA" id="ARBA00022490"/>
    </source>
</evidence>
<keyword evidence="14" id="KW-0472">Membrane</keyword>
<dbReference type="GO" id="GO:0005758">
    <property type="term" value="C:mitochondrial intermembrane space"/>
    <property type="evidence" value="ECO:0007669"/>
    <property type="project" value="UniProtKB-SubCell"/>
</dbReference>
<keyword evidence="9" id="KW-0378">Hydrolase</keyword>
<dbReference type="GO" id="GO:0006631">
    <property type="term" value="P:fatty acid metabolic process"/>
    <property type="evidence" value="ECO:0007669"/>
    <property type="project" value="UniProtKB-KW"/>
</dbReference>
<dbReference type="GO" id="GO:0006915">
    <property type="term" value="P:apoptotic process"/>
    <property type="evidence" value="ECO:0007669"/>
    <property type="project" value="UniProtKB-KW"/>
</dbReference>
<feature type="domain" description="Thioesterase" evidence="27">
    <location>
        <begin position="153"/>
        <end position="226"/>
    </location>
</feature>
<comment type="catalytic activity">
    <reaction evidence="24">
        <text>decanoyl-CoA + H2O = decanoate + CoA + H(+)</text>
        <dbReference type="Rhea" id="RHEA:40059"/>
        <dbReference type="ChEBI" id="CHEBI:15377"/>
        <dbReference type="ChEBI" id="CHEBI:15378"/>
        <dbReference type="ChEBI" id="CHEBI:27689"/>
        <dbReference type="ChEBI" id="CHEBI:57287"/>
        <dbReference type="ChEBI" id="CHEBI:61430"/>
    </reaction>
    <physiologicalReaction direction="left-to-right" evidence="24">
        <dbReference type="Rhea" id="RHEA:40060"/>
    </physiologicalReaction>
</comment>
<comment type="catalytic activity">
    <reaction evidence="23">
        <text>hexadecanoyl-CoA + H2O = hexadecanoate + CoA + H(+)</text>
        <dbReference type="Rhea" id="RHEA:16645"/>
        <dbReference type="ChEBI" id="CHEBI:7896"/>
        <dbReference type="ChEBI" id="CHEBI:15377"/>
        <dbReference type="ChEBI" id="CHEBI:15378"/>
        <dbReference type="ChEBI" id="CHEBI:57287"/>
        <dbReference type="ChEBI" id="CHEBI:57379"/>
        <dbReference type="EC" id="3.1.2.2"/>
    </reaction>
    <physiologicalReaction direction="left-to-right" evidence="23">
        <dbReference type="Rhea" id="RHEA:16646"/>
    </physiologicalReaction>
</comment>
<evidence type="ECO:0000256" key="4">
    <source>
        <dbReference type="ARBA" id="ARBA00004637"/>
    </source>
</evidence>
<evidence type="ECO:0000256" key="8">
    <source>
        <dbReference type="ARBA" id="ARBA00022792"/>
    </source>
</evidence>
<evidence type="ECO:0000256" key="23">
    <source>
        <dbReference type="ARBA" id="ARBA00047734"/>
    </source>
</evidence>
<evidence type="ECO:0000256" key="14">
    <source>
        <dbReference type="ARBA" id="ARBA00023136"/>
    </source>
</evidence>
<evidence type="ECO:0000256" key="12">
    <source>
        <dbReference type="ARBA" id="ARBA00023098"/>
    </source>
</evidence>
<evidence type="ECO:0000256" key="18">
    <source>
        <dbReference type="ARBA" id="ARBA00038456"/>
    </source>
</evidence>
<dbReference type="CDD" id="cd03443">
    <property type="entry name" value="PaaI_thioesterase"/>
    <property type="match status" value="1"/>
</dbReference>
<comment type="catalytic activity">
    <reaction evidence="26">
        <text>tetradecanoyl-CoA + H2O = tetradecanoate + CoA + H(+)</text>
        <dbReference type="Rhea" id="RHEA:40119"/>
        <dbReference type="ChEBI" id="CHEBI:15377"/>
        <dbReference type="ChEBI" id="CHEBI:15378"/>
        <dbReference type="ChEBI" id="CHEBI:30807"/>
        <dbReference type="ChEBI" id="CHEBI:57287"/>
        <dbReference type="ChEBI" id="CHEBI:57385"/>
    </reaction>
    <physiologicalReaction direction="left-to-right" evidence="26">
        <dbReference type="Rhea" id="RHEA:40120"/>
    </physiologicalReaction>
</comment>
<evidence type="ECO:0000256" key="21">
    <source>
        <dbReference type="ARBA" id="ARBA00043210"/>
    </source>
</evidence>
<evidence type="ECO:0000256" key="9">
    <source>
        <dbReference type="ARBA" id="ARBA00022801"/>
    </source>
</evidence>
<keyword evidence="15" id="KW-0966">Cell projection</keyword>
<evidence type="ECO:0000256" key="16">
    <source>
        <dbReference type="ARBA" id="ARBA00035852"/>
    </source>
</evidence>
<dbReference type="Proteomes" id="UP001178461">
    <property type="component" value="Chromosome 16"/>
</dbReference>
<keyword evidence="5" id="KW-1003">Cell membrane</keyword>
<comment type="subcellular location">
    <subcellularLocation>
        <location evidence="3">Cell projection</location>
        <location evidence="3">Ruffle membrane</location>
    </subcellularLocation>
    <subcellularLocation>
        <location evidence="1">Cytoplasm</location>
    </subcellularLocation>
    <subcellularLocation>
        <location evidence="4">Mitochondrion inner membrane</location>
        <topology evidence="4">Peripheral membrane protein</topology>
    </subcellularLocation>
    <subcellularLocation>
        <location evidence="2">Mitochondrion intermembrane space</location>
    </subcellularLocation>
</comment>
<evidence type="ECO:0000256" key="19">
    <source>
        <dbReference type="ARBA" id="ARBA00038848"/>
    </source>
</evidence>
<dbReference type="InterPro" id="IPR029069">
    <property type="entry name" value="HotDog_dom_sf"/>
</dbReference>
<dbReference type="EMBL" id="OX395143">
    <property type="protein sequence ID" value="CAI5798593.1"/>
    <property type="molecule type" value="Genomic_DNA"/>
</dbReference>
<evidence type="ECO:0000256" key="20">
    <source>
        <dbReference type="ARBA" id="ARBA00040123"/>
    </source>
</evidence>
<name>A0AA35PUP0_9SAUR</name>
<evidence type="ECO:0000256" key="15">
    <source>
        <dbReference type="ARBA" id="ARBA00023273"/>
    </source>
</evidence>
<dbReference type="Pfam" id="PF03061">
    <property type="entry name" value="4HBT"/>
    <property type="match status" value="1"/>
</dbReference>
<sequence>MLRSFTRLAKGLARWGGPRCGPQRAEPASRGVLPSSQMPLWKAAALFHESEHAKDYSIPNASWTPEMVNQFNRFMAMAKDGTWKRLPSYRNVADHVPVRMRQGNELKDRASRLFLRNLDEEGMGFEYAMFLNPSEKRMVSVFQLGPYLEGPPGFVHGGCIATILDSVLGTCAIFVAGRVFTANLTINYKSPIPLGSVVLVESKLDRIEGRKVFVTGHVQSVDGQTVHTEATALFIQLQLKDSIQQQASSK</sequence>
<evidence type="ECO:0000256" key="1">
    <source>
        <dbReference type="ARBA" id="ARBA00004496"/>
    </source>
</evidence>
<keyword evidence="10" id="KW-0276">Fatty acid metabolism</keyword>
<evidence type="ECO:0000256" key="22">
    <source>
        <dbReference type="ARBA" id="ARBA00047588"/>
    </source>
</evidence>
<accession>A0AA35PUP0</accession>
<evidence type="ECO:0000256" key="13">
    <source>
        <dbReference type="ARBA" id="ARBA00023128"/>
    </source>
</evidence>
<dbReference type="PANTHER" id="PTHR12418">
    <property type="entry name" value="ACYL-COENZYME A THIOESTERASE THEM4"/>
    <property type="match status" value="1"/>
</dbReference>
<dbReference type="AlphaFoldDB" id="A0AA35PUP0"/>
<reference evidence="28" key="1">
    <citation type="submission" date="2022-12" db="EMBL/GenBank/DDBJ databases">
        <authorList>
            <person name="Alioto T."/>
            <person name="Alioto T."/>
            <person name="Gomez Garrido J."/>
        </authorList>
    </citation>
    <scope>NUCLEOTIDE SEQUENCE</scope>
</reference>
<dbReference type="GO" id="GO:0005743">
    <property type="term" value="C:mitochondrial inner membrane"/>
    <property type="evidence" value="ECO:0007669"/>
    <property type="project" value="UniProtKB-SubCell"/>
</dbReference>
<evidence type="ECO:0000256" key="17">
    <source>
        <dbReference type="ARBA" id="ARBA00037002"/>
    </source>
</evidence>
<dbReference type="EC" id="3.1.2.2" evidence="19"/>
<keyword evidence="12" id="KW-0443">Lipid metabolism</keyword>
<dbReference type="Gene3D" id="3.10.129.10">
    <property type="entry name" value="Hotdog Thioesterase"/>
    <property type="match status" value="1"/>
</dbReference>
<evidence type="ECO:0000256" key="7">
    <source>
        <dbReference type="ARBA" id="ARBA00022703"/>
    </source>
</evidence>
<evidence type="ECO:0000256" key="10">
    <source>
        <dbReference type="ARBA" id="ARBA00022832"/>
    </source>
</evidence>
<dbReference type="InterPro" id="IPR006683">
    <property type="entry name" value="Thioestr_dom"/>
</dbReference>
<evidence type="ECO:0000256" key="11">
    <source>
        <dbReference type="ARBA" id="ARBA00022946"/>
    </source>
</evidence>
<evidence type="ECO:0000313" key="28">
    <source>
        <dbReference type="EMBL" id="CAI5798593.1"/>
    </source>
</evidence>
<dbReference type="PANTHER" id="PTHR12418:SF19">
    <property type="entry name" value="ACYL-COENZYME A THIOESTERASE THEM4"/>
    <property type="match status" value="1"/>
</dbReference>
<evidence type="ECO:0000259" key="27">
    <source>
        <dbReference type="Pfam" id="PF03061"/>
    </source>
</evidence>
<comment type="similarity">
    <text evidence="18">Belongs to the THEM4/THEM5 thioesterase family.</text>
</comment>
<dbReference type="GO" id="GO:0016787">
    <property type="term" value="F:hydrolase activity"/>
    <property type="evidence" value="ECO:0007669"/>
    <property type="project" value="UniProtKB-KW"/>
</dbReference>
<dbReference type="InterPro" id="IPR052365">
    <property type="entry name" value="THEM4/THEM5_acyl-CoA_thioest"/>
</dbReference>
<organism evidence="28 29">
    <name type="scientific">Podarcis lilfordi</name>
    <name type="common">Lilford's wall lizard</name>
    <dbReference type="NCBI Taxonomy" id="74358"/>
    <lineage>
        <taxon>Eukaryota</taxon>
        <taxon>Metazoa</taxon>
        <taxon>Chordata</taxon>
        <taxon>Craniata</taxon>
        <taxon>Vertebrata</taxon>
        <taxon>Euteleostomi</taxon>
        <taxon>Lepidosauria</taxon>
        <taxon>Squamata</taxon>
        <taxon>Bifurcata</taxon>
        <taxon>Unidentata</taxon>
        <taxon>Episquamata</taxon>
        <taxon>Laterata</taxon>
        <taxon>Lacertibaenia</taxon>
        <taxon>Lacertidae</taxon>
        <taxon>Podarcis</taxon>
    </lineage>
</organism>
<protein>
    <recommendedName>
        <fullName evidence="20">Acyl-coenzyme A thioesterase THEM4</fullName>
        <ecNumber evidence="19">3.1.2.2</ecNumber>
    </recommendedName>
    <alternativeName>
        <fullName evidence="21">Thioesterase superfamily member 4</fullName>
    </alternativeName>
</protein>
<evidence type="ECO:0000256" key="24">
    <source>
        <dbReference type="ARBA" id="ARBA00047969"/>
    </source>
</evidence>
<keyword evidence="11" id="KW-0809">Transit peptide</keyword>
<keyword evidence="8" id="KW-0999">Mitochondrion inner membrane</keyword>
<proteinExistence type="inferred from homology"/>
<keyword evidence="13" id="KW-0496">Mitochondrion</keyword>
<gene>
    <name evidence="28" type="ORF">PODLI_1B012928</name>
</gene>
<keyword evidence="6" id="KW-0963">Cytoplasm</keyword>
<evidence type="ECO:0000256" key="25">
    <source>
        <dbReference type="ARBA" id="ARBA00048074"/>
    </source>
</evidence>
<evidence type="ECO:0000256" key="5">
    <source>
        <dbReference type="ARBA" id="ARBA00022475"/>
    </source>
</evidence>
<keyword evidence="29" id="KW-1185">Reference proteome</keyword>
<evidence type="ECO:0000256" key="3">
    <source>
        <dbReference type="ARBA" id="ARBA00004632"/>
    </source>
</evidence>
<comment type="catalytic activity">
    <reaction evidence="16">
        <text>(5Z,8Z,11Z,14Z)-eicosatetraenoyl-CoA + H2O = (5Z,8Z,11Z,14Z)-eicosatetraenoate + CoA + H(+)</text>
        <dbReference type="Rhea" id="RHEA:40151"/>
        <dbReference type="ChEBI" id="CHEBI:15377"/>
        <dbReference type="ChEBI" id="CHEBI:15378"/>
        <dbReference type="ChEBI" id="CHEBI:32395"/>
        <dbReference type="ChEBI" id="CHEBI:57287"/>
        <dbReference type="ChEBI" id="CHEBI:57368"/>
    </reaction>
    <physiologicalReaction direction="left-to-right" evidence="16">
        <dbReference type="Rhea" id="RHEA:40152"/>
    </physiologicalReaction>
</comment>
<dbReference type="SUPFAM" id="SSF54637">
    <property type="entry name" value="Thioesterase/thiol ester dehydrase-isomerase"/>
    <property type="match status" value="1"/>
</dbReference>
<keyword evidence="7" id="KW-0053">Apoptosis</keyword>
<comment type="catalytic activity">
    <reaction evidence="17">
        <text>(9Z)-octadecenoyl-CoA + H2O = (9Z)-octadecenoate + CoA + H(+)</text>
        <dbReference type="Rhea" id="RHEA:40139"/>
        <dbReference type="ChEBI" id="CHEBI:15377"/>
        <dbReference type="ChEBI" id="CHEBI:15378"/>
        <dbReference type="ChEBI" id="CHEBI:30823"/>
        <dbReference type="ChEBI" id="CHEBI:57287"/>
        <dbReference type="ChEBI" id="CHEBI:57387"/>
    </reaction>
    <physiologicalReaction direction="left-to-right" evidence="17">
        <dbReference type="Rhea" id="RHEA:40140"/>
    </physiologicalReaction>
</comment>
<comment type="catalytic activity">
    <reaction evidence="25">
        <text>dodecanoyl-CoA + H2O = dodecanoate + CoA + H(+)</text>
        <dbReference type="Rhea" id="RHEA:30135"/>
        <dbReference type="ChEBI" id="CHEBI:15377"/>
        <dbReference type="ChEBI" id="CHEBI:15378"/>
        <dbReference type="ChEBI" id="CHEBI:18262"/>
        <dbReference type="ChEBI" id="CHEBI:57287"/>
        <dbReference type="ChEBI" id="CHEBI:57375"/>
    </reaction>
    <physiologicalReaction direction="left-to-right" evidence="25">
        <dbReference type="Rhea" id="RHEA:30136"/>
    </physiologicalReaction>
</comment>
<evidence type="ECO:0000313" key="29">
    <source>
        <dbReference type="Proteomes" id="UP001178461"/>
    </source>
</evidence>
<evidence type="ECO:0000256" key="2">
    <source>
        <dbReference type="ARBA" id="ARBA00004569"/>
    </source>
</evidence>
<comment type="catalytic activity">
    <reaction evidence="22">
        <text>octanoyl-CoA + H2O = octanoate + CoA + H(+)</text>
        <dbReference type="Rhea" id="RHEA:30143"/>
        <dbReference type="ChEBI" id="CHEBI:15377"/>
        <dbReference type="ChEBI" id="CHEBI:15378"/>
        <dbReference type="ChEBI" id="CHEBI:25646"/>
        <dbReference type="ChEBI" id="CHEBI:57287"/>
        <dbReference type="ChEBI" id="CHEBI:57386"/>
    </reaction>
    <physiologicalReaction direction="left-to-right" evidence="22">
        <dbReference type="Rhea" id="RHEA:30144"/>
    </physiologicalReaction>
</comment>